<dbReference type="EMBL" id="CP000157">
    <property type="protein sequence ID" value="ABC64668.1"/>
    <property type="molecule type" value="Genomic_DNA"/>
</dbReference>
<dbReference type="OrthoDB" id="7391761at2"/>
<keyword evidence="1" id="KW-0472">Membrane</keyword>
<dbReference type="KEGG" id="eli:ELI_12880"/>
<proteinExistence type="predicted"/>
<protein>
    <submittedName>
        <fullName evidence="2">Uncharacterized protein</fullName>
    </submittedName>
</protein>
<dbReference type="STRING" id="314225.ELI_12880"/>
<gene>
    <name evidence="2" type="ordered locus">ELI_12880</name>
</gene>
<evidence type="ECO:0000313" key="2">
    <source>
        <dbReference type="EMBL" id="ABC64668.1"/>
    </source>
</evidence>
<organism evidence="2 3">
    <name type="scientific">Erythrobacter litoralis (strain HTCC2594)</name>
    <dbReference type="NCBI Taxonomy" id="314225"/>
    <lineage>
        <taxon>Bacteria</taxon>
        <taxon>Pseudomonadati</taxon>
        <taxon>Pseudomonadota</taxon>
        <taxon>Alphaproteobacteria</taxon>
        <taxon>Sphingomonadales</taxon>
        <taxon>Erythrobacteraceae</taxon>
        <taxon>Erythrobacter/Porphyrobacter group</taxon>
        <taxon>Erythrobacter</taxon>
    </lineage>
</organism>
<dbReference type="HOGENOM" id="CLU_2451693_0_0_5"/>
<reference evidence="3" key="1">
    <citation type="journal article" date="2009" name="J. Bacteriol.">
        <title>Complete genome sequence of Erythrobacter litoralis HTCC2594.</title>
        <authorList>
            <person name="Oh H.M."/>
            <person name="Giovannoni S.J."/>
            <person name="Ferriera S."/>
            <person name="Johnson J."/>
            <person name="Cho J.C."/>
        </authorList>
    </citation>
    <scope>NUCLEOTIDE SEQUENCE [LARGE SCALE GENOMIC DNA]</scope>
    <source>
        <strain evidence="3">HTCC2594</strain>
    </source>
</reference>
<evidence type="ECO:0000256" key="1">
    <source>
        <dbReference type="SAM" id="Phobius"/>
    </source>
</evidence>
<feature type="transmembrane region" description="Helical" evidence="1">
    <location>
        <begin position="42"/>
        <end position="60"/>
    </location>
</feature>
<dbReference type="Proteomes" id="UP000008808">
    <property type="component" value="Chromosome"/>
</dbReference>
<keyword evidence="3" id="KW-1185">Reference proteome</keyword>
<name>Q2N6M3_ERYLH</name>
<evidence type="ECO:0000313" key="3">
    <source>
        <dbReference type="Proteomes" id="UP000008808"/>
    </source>
</evidence>
<dbReference type="RefSeq" id="WP_011415490.1">
    <property type="nucleotide sequence ID" value="NC_007722.1"/>
</dbReference>
<dbReference type="AlphaFoldDB" id="Q2N6M3"/>
<feature type="transmembrane region" description="Helical" evidence="1">
    <location>
        <begin position="66"/>
        <end position="84"/>
    </location>
</feature>
<accession>Q2N6M3</accession>
<keyword evidence="1" id="KW-1133">Transmembrane helix</keyword>
<keyword evidence="1" id="KW-0812">Transmembrane</keyword>
<sequence>MLIVIVFMLGIANFAMHSAVMRSGHPVLQDVPWLATKGGRRIAMALEFLILAAALSLARMGFPMSGWAYGFYSACNGIAAWMILSRRK</sequence>